<feature type="transmembrane region" description="Helical" evidence="1">
    <location>
        <begin position="12"/>
        <end position="34"/>
    </location>
</feature>
<evidence type="ECO:0000256" key="1">
    <source>
        <dbReference type="SAM" id="Phobius"/>
    </source>
</evidence>
<dbReference type="Proteomes" id="UP000602181">
    <property type="component" value="Unassembled WGS sequence"/>
</dbReference>
<accession>A0ABR7AFL6</accession>
<evidence type="ECO:0000313" key="2">
    <source>
        <dbReference type="EMBL" id="MBC3939241.1"/>
    </source>
</evidence>
<sequence length="55" mass="6230">MDRNDKRFLSLLWLVVPVALAVLVCCVTAGYSIYRRAVERAYHETSWGGGNDLPF</sequence>
<evidence type="ECO:0000313" key="3">
    <source>
        <dbReference type="Proteomes" id="UP000602181"/>
    </source>
</evidence>
<dbReference type="EMBL" id="JACOIH010000017">
    <property type="protein sequence ID" value="MBC3939241.1"/>
    <property type="molecule type" value="Genomic_DNA"/>
</dbReference>
<keyword evidence="3" id="KW-1185">Reference proteome</keyword>
<keyword evidence="1" id="KW-0472">Membrane</keyword>
<proteinExistence type="predicted"/>
<organism evidence="2 3">
    <name type="scientific">Anaerotruncus massiliensis</name>
    <name type="common">ex Togo et al. 2019</name>
    <dbReference type="NCBI Taxonomy" id="1673720"/>
    <lineage>
        <taxon>Bacteria</taxon>
        <taxon>Bacillati</taxon>
        <taxon>Bacillota</taxon>
        <taxon>Clostridia</taxon>
        <taxon>Eubacteriales</taxon>
        <taxon>Oscillospiraceae</taxon>
        <taxon>Anaerotruncus</taxon>
    </lineage>
</organism>
<reference evidence="2 3" key="1">
    <citation type="submission" date="2020-08" db="EMBL/GenBank/DDBJ databases">
        <authorList>
            <person name="Liu C."/>
            <person name="Sun Q."/>
        </authorList>
    </citation>
    <scope>NUCLEOTIDE SEQUENCE [LARGE SCALE GENOMIC DNA]</scope>
    <source>
        <strain evidence="2 3">22A2-44</strain>
    </source>
</reference>
<keyword evidence="1" id="KW-0812">Transmembrane</keyword>
<dbReference type="RefSeq" id="WP_158595660.1">
    <property type="nucleotide sequence ID" value="NZ_CAKVWL010000056.1"/>
</dbReference>
<protein>
    <submittedName>
        <fullName evidence="2">Uncharacterized protein</fullName>
    </submittedName>
</protein>
<gene>
    <name evidence="2" type="ORF">H8R05_10000</name>
</gene>
<comment type="caution">
    <text evidence="2">The sequence shown here is derived from an EMBL/GenBank/DDBJ whole genome shotgun (WGS) entry which is preliminary data.</text>
</comment>
<name>A0ABR7AFL6_9FIRM</name>
<keyword evidence="1" id="KW-1133">Transmembrane helix</keyword>